<sequence>MQKLINHIKLVVMLFGVLHLAQSCVDVFDFESTEFQSALVVEATITDEEAIQHVRISRTFPLDTVLMAGENNALVSVTDSNGGTYDFTEVSSGEYSSTVPFAVNSGLTYKLNIVTVDGNKYESEDTNVPATTEIDRIYAERDFKDDVDEGMFIYVDSYDPSGQSKYYSYEYEETYKIIAPFWSPEDAYAVSLPPTPAVATRPRTQEELVCYNTVGSNTIIQQSTTEFDEDRITKFPVRFIDRNNYILSHRYSILVKQYVQSREAFTFYKTLETLSGSENLFNQIQTGFLEGNIRSVSDTSEDVVGFFQVSTVSKKRLFFNYKDFFPDERLPDYVSDCPLLAPALVVEGGASPLIDGIEQNLIKYYSEYSAPEDGLLTWDAPCPYFMVYRVCGDCTVLGNNTPPDFWTEE</sequence>
<evidence type="ECO:0000313" key="1">
    <source>
        <dbReference type="EMBL" id="UWX56190.1"/>
    </source>
</evidence>
<reference evidence="1" key="1">
    <citation type="submission" date="2022-09" db="EMBL/GenBank/DDBJ databases">
        <title>Maribacter litopenaei sp. nov., isolated from the intestinal tract of the Pacific White Shrimp, Litopenaeus vannamei.</title>
        <authorList>
            <person name="Kim S.Y."/>
            <person name="Hwang C.Y."/>
        </authorList>
    </citation>
    <scope>NUCLEOTIDE SEQUENCE</scope>
    <source>
        <strain evidence="1">HL-LV01</strain>
    </source>
</reference>
<gene>
    <name evidence="1" type="ORF">NYZ99_08025</name>
</gene>
<dbReference type="EMBL" id="CP104205">
    <property type="protein sequence ID" value="UWX56190.1"/>
    <property type="molecule type" value="Genomic_DNA"/>
</dbReference>
<evidence type="ECO:0000313" key="2">
    <source>
        <dbReference type="Proteomes" id="UP001059209"/>
    </source>
</evidence>
<name>A0ABY5YCN8_9FLAO</name>
<dbReference type="Pfam" id="PF14054">
    <property type="entry name" value="DUF4249"/>
    <property type="match status" value="1"/>
</dbReference>
<dbReference type="Proteomes" id="UP001059209">
    <property type="component" value="Chromosome"/>
</dbReference>
<dbReference type="RefSeq" id="WP_260574772.1">
    <property type="nucleotide sequence ID" value="NZ_CP104205.1"/>
</dbReference>
<dbReference type="InterPro" id="IPR025345">
    <property type="entry name" value="DUF4249"/>
</dbReference>
<organism evidence="1 2">
    <name type="scientific">Maribacter litopenaei</name>
    <dbReference type="NCBI Taxonomy" id="2976127"/>
    <lineage>
        <taxon>Bacteria</taxon>
        <taxon>Pseudomonadati</taxon>
        <taxon>Bacteroidota</taxon>
        <taxon>Flavobacteriia</taxon>
        <taxon>Flavobacteriales</taxon>
        <taxon>Flavobacteriaceae</taxon>
        <taxon>Maribacter</taxon>
    </lineage>
</organism>
<protein>
    <submittedName>
        <fullName evidence="1">DUF4249 domain-containing protein</fullName>
    </submittedName>
</protein>
<accession>A0ABY5YCN8</accession>
<keyword evidence="2" id="KW-1185">Reference proteome</keyword>
<proteinExistence type="predicted"/>
<dbReference type="PROSITE" id="PS51257">
    <property type="entry name" value="PROKAR_LIPOPROTEIN"/>
    <property type="match status" value="1"/>
</dbReference>